<dbReference type="InterPro" id="IPR044668">
    <property type="entry name" value="PuuD-like"/>
</dbReference>
<keyword evidence="2" id="KW-0315">Glutamine amidotransferase</keyword>
<dbReference type="AlphaFoldDB" id="A0A7W7CFR5"/>
<dbReference type="Gene3D" id="3.40.50.880">
    <property type="match status" value="1"/>
</dbReference>
<dbReference type="PANTHER" id="PTHR43235:SF1">
    <property type="entry name" value="GLUTAMINE AMIDOTRANSFERASE PB2B2.05-RELATED"/>
    <property type="match status" value="1"/>
</dbReference>
<dbReference type="InterPro" id="IPR029062">
    <property type="entry name" value="Class_I_gatase-like"/>
</dbReference>
<dbReference type="SUPFAM" id="SSF52317">
    <property type="entry name" value="Class I glutamine amidotransferase-like"/>
    <property type="match status" value="1"/>
</dbReference>
<dbReference type="RefSeq" id="WP_185005964.1">
    <property type="nucleotide sequence ID" value="NZ_BAAAUI010000009.1"/>
</dbReference>
<comment type="caution">
    <text evidence="2">The sequence shown here is derived from an EMBL/GenBank/DDBJ whole genome shotgun (WGS) entry which is preliminary data.</text>
</comment>
<dbReference type="Proteomes" id="UP000533598">
    <property type="component" value="Unassembled WGS sequence"/>
</dbReference>
<accession>A0A7W7CFR5</accession>
<feature type="chain" id="PRO_5038897964" evidence="1">
    <location>
        <begin position="23"/>
        <end position="236"/>
    </location>
</feature>
<dbReference type="Pfam" id="PF07722">
    <property type="entry name" value="Peptidase_C26"/>
    <property type="match status" value="2"/>
</dbReference>
<keyword evidence="3" id="KW-1185">Reference proteome</keyword>
<organism evidence="2 3">
    <name type="scientific">Crossiella cryophila</name>
    <dbReference type="NCBI Taxonomy" id="43355"/>
    <lineage>
        <taxon>Bacteria</taxon>
        <taxon>Bacillati</taxon>
        <taxon>Actinomycetota</taxon>
        <taxon>Actinomycetes</taxon>
        <taxon>Pseudonocardiales</taxon>
        <taxon>Pseudonocardiaceae</taxon>
        <taxon>Crossiella</taxon>
    </lineage>
</organism>
<dbReference type="GO" id="GO:0006598">
    <property type="term" value="P:polyamine catabolic process"/>
    <property type="evidence" value="ECO:0007669"/>
    <property type="project" value="TreeGrafter"/>
</dbReference>
<dbReference type="CDD" id="cd01745">
    <property type="entry name" value="GATase1_2"/>
    <property type="match status" value="1"/>
</dbReference>
<gene>
    <name evidence="2" type="ORF">HNR67_006398</name>
</gene>
<sequence>MTRPRVIIPARFAASASALRYAALVTARALSAAVLRAGAEPLAVHPDSPDDLEQRFGFADGVLLPGGGDLDPGCYGQRILSDTVYDVDAEQDLFDLAVAEWALATGRPLFAVCRGLHVVNVALGGTLEQDMGPGAHRDLVHGITTCEGPMTVSCFHHQRIATLGRGLSPIAFAKDRTIEAVRAVSARGWFLGVQWHPEDTAHTDPAQQRLFAEFAAACQTRSASTLPPSQVAPTWQ</sequence>
<proteinExistence type="predicted"/>
<dbReference type="InterPro" id="IPR011697">
    <property type="entry name" value="Peptidase_C26"/>
</dbReference>
<protein>
    <submittedName>
        <fullName evidence="2">Putative glutamine amidotransferase</fullName>
    </submittedName>
</protein>
<dbReference type="EMBL" id="JACHMH010000001">
    <property type="protein sequence ID" value="MBB4680280.1"/>
    <property type="molecule type" value="Genomic_DNA"/>
</dbReference>
<dbReference type="GO" id="GO:0016740">
    <property type="term" value="F:transferase activity"/>
    <property type="evidence" value="ECO:0007669"/>
    <property type="project" value="UniProtKB-KW"/>
</dbReference>
<dbReference type="PROSITE" id="PS51273">
    <property type="entry name" value="GATASE_TYPE_1"/>
    <property type="match status" value="1"/>
</dbReference>
<evidence type="ECO:0000256" key="1">
    <source>
        <dbReference type="SAM" id="SignalP"/>
    </source>
</evidence>
<dbReference type="PANTHER" id="PTHR43235">
    <property type="entry name" value="GLUTAMINE AMIDOTRANSFERASE PB2B2.05-RELATED"/>
    <property type="match status" value="1"/>
</dbReference>
<dbReference type="GO" id="GO:0033969">
    <property type="term" value="F:gamma-glutamyl-gamma-aminobutyrate hydrolase activity"/>
    <property type="evidence" value="ECO:0007669"/>
    <property type="project" value="TreeGrafter"/>
</dbReference>
<keyword evidence="1" id="KW-0732">Signal</keyword>
<feature type="signal peptide" evidence="1">
    <location>
        <begin position="1"/>
        <end position="22"/>
    </location>
</feature>
<evidence type="ECO:0000313" key="2">
    <source>
        <dbReference type="EMBL" id="MBB4680280.1"/>
    </source>
</evidence>
<name>A0A7W7CFR5_9PSEU</name>
<reference evidence="2 3" key="1">
    <citation type="submission" date="2020-08" db="EMBL/GenBank/DDBJ databases">
        <title>Sequencing the genomes of 1000 actinobacteria strains.</title>
        <authorList>
            <person name="Klenk H.-P."/>
        </authorList>
    </citation>
    <scope>NUCLEOTIDE SEQUENCE [LARGE SCALE GENOMIC DNA]</scope>
    <source>
        <strain evidence="2 3">DSM 44230</strain>
    </source>
</reference>
<keyword evidence="2" id="KW-0808">Transferase</keyword>
<evidence type="ECO:0000313" key="3">
    <source>
        <dbReference type="Proteomes" id="UP000533598"/>
    </source>
</evidence>
<dbReference type="GO" id="GO:0005829">
    <property type="term" value="C:cytosol"/>
    <property type="evidence" value="ECO:0007669"/>
    <property type="project" value="TreeGrafter"/>
</dbReference>